<keyword evidence="2" id="KW-1185">Reference proteome</keyword>
<protein>
    <submittedName>
        <fullName evidence="1">Uncharacterized protein</fullName>
    </submittedName>
</protein>
<dbReference type="Proteomes" id="UP000294829">
    <property type="component" value="Unassembled WGS sequence"/>
</dbReference>
<reference evidence="1 2" key="1">
    <citation type="submission" date="2019-03" db="EMBL/GenBank/DDBJ databases">
        <title>Sapientia aquatica gen. nov., sp. nov., isolated from a crater lake.</title>
        <authorList>
            <person name="Felfoldi T."/>
            <person name="Szabo A."/>
            <person name="Toth E."/>
            <person name="Schumann P."/>
            <person name="Keki Z."/>
            <person name="Marialigeti K."/>
            <person name="Mathe I."/>
        </authorList>
    </citation>
    <scope>NUCLEOTIDE SEQUENCE [LARGE SCALE GENOMIC DNA]</scope>
    <source>
        <strain evidence="1 2">SA-152</strain>
    </source>
</reference>
<dbReference type="RefSeq" id="WP_133329770.1">
    <property type="nucleotide sequence ID" value="NZ_SMYL01000008.1"/>
</dbReference>
<gene>
    <name evidence="1" type="ORF">E2I14_14480</name>
</gene>
<comment type="caution">
    <text evidence="1">The sequence shown here is derived from an EMBL/GenBank/DDBJ whole genome shotgun (WGS) entry which is preliminary data.</text>
</comment>
<name>A0A4V3AUA0_9BURK</name>
<accession>A0A4V3AUA0</accession>
<sequence length="94" mass="10676">MQIIEVPATENLTIIISAGSHNNVKWLILLDKKRHFERESHSGYNFKRGAIETKFARPIVTNLLQTEHQGLSLSTATWCETAPFLAQKTTRRNG</sequence>
<dbReference type="AlphaFoldDB" id="A0A4V3AUA0"/>
<dbReference type="EMBL" id="SMYL01000008">
    <property type="protein sequence ID" value="TDK63769.1"/>
    <property type="molecule type" value="Genomic_DNA"/>
</dbReference>
<proteinExistence type="predicted"/>
<evidence type="ECO:0000313" key="1">
    <source>
        <dbReference type="EMBL" id="TDK63769.1"/>
    </source>
</evidence>
<organism evidence="1 2">
    <name type="scientific">Sapientia aquatica</name>
    <dbReference type="NCBI Taxonomy" id="1549640"/>
    <lineage>
        <taxon>Bacteria</taxon>
        <taxon>Pseudomonadati</taxon>
        <taxon>Pseudomonadota</taxon>
        <taxon>Betaproteobacteria</taxon>
        <taxon>Burkholderiales</taxon>
        <taxon>Oxalobacteraceae</taxon>
        <taxon>Sapientia</taxon>
    </lineage>
</organism>
<evidence type="ECO:0000313" key="2">
    <source>
        <dbReference type="Proteomes" id="UP000294829"/>
    </source>
</evidence>